<name>A0A1V9YVG6_ACHHY</name>
<protein>
    <recommendedName>
        <fullName evidence="3">glucan endo-1,3-beta-D-glucosidase</fullName>
        <ecNumber evidence="3">3.2.1.39</ecNumber>
    </recommendedName>
    <alternativeName>
        <fullName evidence="13">Endo-1,3-beta-glucanase btgC</fullName>
    </alternativeName>
    <alternativeName>
        <fullName evidence="12">Laminarinase btgC</fullName>
    </alternativeName>
</protein>
<dbReference type="EC" id="3.2.1.39" evidence="3"/>
<dbReference type="SUPFAM" id="SSF50370">
    <property type="entry name" value="Ricin B-like lectins"/>
    <property type="match status" value="2"/>
</dbReference>
<evidence type="ECO:0000256" key="1">
    <source>
        <dbReference type="ARBA" id="ARBA00000382"/>
    </source>
</evidence>
<dbReference type="PANTHER" id="PTHR16631">
    <property type="entry name" value="GLUCAN 1,3-BETA-GLUCOSIDASE"/>
    <property type="match status" value="1"/>
</dbReference>
<comment type="function">
    <text evidence="11">Glucanases play a role in cell expansion during growth, in cell-cell fusion during mating, and in spore release during sporulation. This enzyme may be involved in beta-glucan degradation. Active on laminarin and lichenan.</text>
</comment>
<dbReference type="Proteomes" id="UP000243579">
    <property type="component" value="Unassembled WGS sequence"/>
</dbReference>
<dbReference type="EMBL" id="JNBR01000735">
    <property type="protein sequence ID" value="OQR89789.1"/>
    <property type="molecule type" value="Genomic_DNA"/>
</dbReference>
<evidence type="ECO:0000256" key="12">
    <source>
        <dbReference type="ARBA" id="ARBA00042373"/>
    </source>
</evidence>
<evidence type="ECO:0000313" key="17">
    <source>
        <dbReference type="Proteomes" id="UP000243579"/>
    </source>
</evidence>
<dbReference type="PROSITE" id="PS50231">
    <property type="entry name" value="RICIN_B_LECTIN"/>
    <property type="match status" value="2"/>
</dbReference>
<dbReference type="GO" id="GO:0005886">
    <property type="term" value="C:plasma membrane"/>
    <property type="evidence" value="ECO:0007669"/>
    <property type="project" value="UniProtKB-SubCell"/>
</dbReference>
<evidence type="ECO:0000256" key="4">
    <source>
        <dbReference type="ARBA" id="ARBA00022475"/>
    </source>
</evidence>
<dbReference type="SUPFAM" id="SSF51445">
    <property type="entry name" value="(Trans)glycosidases"/>
    <property type="match status" value="1"/>
</dbReference>
<evidence type="ECO:0000256" key="10">
    <source>
        <dbReference type="ARBA" id="ARBA00023326"/>
    </source>
</evidence>
<keyword evidence="7" id="KW-0325">Glycoprotein</keyword>
<dbReference type="OrthoDB" id="71299at2759"/>
<comment type="caution">
    <text evidence="16">The sequence shown here is derived from an EMBL/GenBank/DDBJ whole genome shotgun (WGS) entry which is preliminary data.</text>
</comment>
<evidence type="ECO:0000256" key="7">
    <source>
        <dbReference type="ARBA" id="ARBA00023180"/>
    </source>
</evidence>
<dbReference type="GO" id="GO:0042973">
    <property type="term" value="F:glucan endo-1,3-beta-D-glucosidase activity"/>
    <property type="evidence" value="ECO:0007669"/>
    <property type="project" value="UniProtKB-EC"/>
</dbReference>
<dbReference type="Gene3D" id="2.80.10.50">
    <property type="match status" value="2"/>
</dbReference>
<reference evidence="16 17" key="1">
    <citation type="journal article" date="2014" name="Genome Biol. Evol.">
        <title>The secreted proteins of Achlya hypogyna and Thraustotheca clavata identify the ancestral oomycete secretome and reveal gene acquisitions by horizontal gene transfer.</title>
        <authorList>
            <person name="Misner I."/>
            <person name="Blouin N."/>
            <person name="Leonard G."/>
            <person name="Richards T.A."/>
            <person name="Lane C.E."/>
        </authorList>
    </citation>
    <scope>NUCLEOTIDE SEQUENCE [LARGE SCALE GENOMIC DNA]</scope>
    <source>
        <strain evidence="16 17">ATCC 48635</strain>
    </source>
</reference>
<dbReference type="Pfam" id="PF00652">
    <property type="entry name" value="Ricin_B_lectin"/>
    <property type="match status" value="2"/>
</dbReference>
<evidence type="ECO:0000256" key="2">
    <source>
        <dbReference type="ARBA" id="ARBA00004236"/>
    </source>
</evidence>
<dbReference type="InterPro" id="IPR017853">
    <property type="entry name" value="GH"/>
</dbReference>
<evidence type="ECO:0000256" key="8">
    <source>
        <dbReference type="ARBA" id="ARBA00023277"/>
    </source>
</evidence>
<keyword evidence="4" id="KW-1003">Cell membrane</keyword>
<dbReference type="InterPro" id="IPR050732">
    <property type="entry name" value="Beta-glucan_modifiers"/>
</dbReference>
<evidence type="ECO:0000313" key="16">
    <source>
        <dbReference type="EMBL" id="OQR89789.1"/>
    </source>
</evidence>
<evidence type="ECO:0000259" key="15">
    <source>
        <dbReference type="SMART" id="SM00458"/>
    </source>
</evidence>
<dbReference type="GO" id="GO:0071555">
    <property type="term" value="P:cell wall organization"/>
    <property type="evidence" value="ECO:0007669"/>
    <property type="project" value="UniProtKB-KW"/>
</dbReference>
<organism evidence="16 17">
    <name type="scientific">Achlya hypogyna</name>
    <name type="common">Oomycete</name>
    <name type="synonym">Protoachlya hypogyna</name>
    <dbReference type="NCBI Taxonomy" id="1202772"/>
    <lineage>
        <taxon>Eukaryota</taxon>
        <taxon>Sar</taxon>
        <taxon>Stramenopiles</taxon>
        <taxon>Oomycota</taxon>
        <taxon>Saprolegniomycetes</taxon>
        <taxon>Saprolegniales</taxon>
        <taxon>Achlyaceae</taxon>
        <taxon>Achlya</taxon>
    </lineage>
</organism>
<keyword evidence="9" id="KW-0961">Cell wall biogenesis/degradation</keyword>
<proteinExistence type="predicted"/>
<evidence type="ECO:0000256" key="11">
    <source>
        <dbReference type="ARBA" id="ARBA00037649"/>
    </source>
</evidence>
<gene>
    <name evidence="16" type="ORF">ACHHYP_06047</name>
</gene>
<comment type="catalytic activity">
    <reaction evidence="1">
        <text>Hydrolysis of (1-&gt;3)-beta-D-glucosidic linkages in (1-&gt;3)-beta-D-glucans.</text>
        <dbReference type="EC" id="3.2.1.39"/>
    </reaction>
</comment>
<evidence type="ECO:0000256" key="3">
    <source>
        <dbReference type="ARBA" id="ARBA00012780"/>
    </source>
</evidence>
<keyword evidence="6" id="KW-0472">Membrane</keyword>
<keyword evidence="14" id="KW-0732">Signal</keyword>
<keyword evidence="5" id="KW-0378">Hydrolase</keyword>
<dbReference type="GO" id="GO:0000272">
    <property type="term" value="P:polysaccharide catabolic process"/>
    <property type="evidence" value="ECO:0007669"/>
    <property type="project" value="UniProtKB-KW"/>
</dbReference>
<dbReference type="Gene3D" id="3.20.20.80">
    <property type="entry name" value="Glycosidases"/>
    <property type="match status" value="1"/>
</dbReference>
<dbReference type="AlphaFoldDB" id="A0A1V9YVG6"/>
<evidence type="ECO:0000256" key="6">
    <source>
        <dbReference type="ARBA" id="ARBA00023136"/>
    </source>
</evidence>
<keyword evidence="10" id="KW-0624">Polysaccharide degradation</keyword>
<evidence type="ECO:0000256" key="13">
    <source>
        <dbReference type="ARBA" id="ARBA00043078"/>
    </source>
</evidence>
<evidence type="ECO:0000256" key="5">
    <source>
        <dbReference type="ARBA" id="ARBA00022801"/>
    </source>
</evidence>
<keyword evidence="8" id="KW-0119">Carbohydrate metabolism</keyword>
<dbReference type="SMART" id="SM00458">
    <property type="entry name" value="RICIN"/>
    <property type="match status" value="1"/>
</dbReference>
<evidence type="ECO:0000256" key="9">
    <source>
        <dbReference type="ARBA" id="ARBA00023316"/>
    </source>
</evidence>
<accession>A0A1V9YVG6</accession>
<dbReference type="InterPro" id="IPR035992">
    <property type="entry name" value="Ricin_B-like_lectins"/>
</dbReference>
<dbReference type="STRING" id="1202772.A0A1V9YVG6"/>
<comment type="subcellular location">
    <subcellularLocation>
        <location evidence="2">Cell membrane</location>
    </subcellularLocation>
</comment>
<dbReference type="InterPro" id="IPR000772">
    <property type="entry name" value="Ricin_B_lectin"/>
</dbReference>
<keyword evidence="17" id="KW-1185">Reference proteome</keyword>
<feature type="domain" description="Ricin B lectin" evidence="15">
    <location>
        <begin position="343"/>
        <end position="508"/>
    </location>
</feature>
<sequence length="554" mass="60345">MLKYIALAVFSVAFSAAAPIRPGACYSPFHLQSYPLVQGQVLDPYEFTLDMHRDFNLMQPLVGSVRTYYSNYYGIDIAPIAAAHNVPLYVGVYMTTEDWYTSQVESAIMGAVNYPSTVKAILVGNENVAPYGTVSPEYLINQINYIRSEVSKRSNGTVNVKVGTSQRVTEWIDGNANILKVADACDVVGVNIYPFFSEGYSTADPTGILDGLWNKMLSLYPADKLRLTETGYSTNGSTAISPPPAVPGLANAIQYYNALTKWQPKAGGGDAHWYTFFDLRADDTTQPADYEKYFGYFMANGTAKAANFPLCTIKKTILSEWNGGLYVNTIQGNTNEKFTLLPNAIGSVSSGNGCLTYSAASNSVSVTPCSGAANQAWKFDATSKRVVLPAANVCLVSNRAVLGASPTVAPCNAGAVSQYFDNCANVQNQNYVQLVTKRNAYVFEYYNNLYVGAAADDRNHLFVYNAATKTLQAQSNGQCLDAYQSGNSYQLHTYACDGSNGNQKWIIDSANRKVKHAVHPNLCLDVDPTSPTRSAQVWTCYPNSDNQVISVVPY</sequence>
<feature type="chain" id="PRO_5012596575" description="glucan endo-1,3-beta-D-glucosidase" evidence="14">
    <location>
        <begin position="18"/>
        <end position="554"/>
    </location>
</feature>
<dbReference type="PANTHER" id="PTHR16631:SF17">
    <property type="entry name" value="GLUCAN ENDO-1,3-BETA-GLUCOSIDASE BTGC"/>
    <property type="match status" value="1"/>
</dbReference>
<evidence type="ECO:0000256" key="14">
    <source>
        <dbReference type="SAM" id="SignalP"/>
    </source>
</evidence>
<feature type="signal peptide" evidence="14">
    <location>
        <begin position="1"/>
        <end position="17"/>
    </location>
</feature>